<dbReference type="InterPro" id="IPR032818">
    <property type="entry name" value="DedA-like"/>
</dbReference>
<feature type="transmembrane region" description="Helical" evidence="7">
    <location>
        <begin position="56"/>
        <end position="77"/>
    </location>
</feature>
<gene>
    <name evidence="9" type="ORF">EDC52_102469</name>
</gene>
<protein>
    <submittedName>
        <fullName evidence="9">Membrane protein DedA with SNARE-associated domain</fullName>
    </submittedName>
</protein>
<dbReference type="GO" id="GO:0005886">
    <property type="term" value="C:plasma membrane"/>
    <property type="evidence" value="ECO:0007669"/>
    <property type="project" value="UniProtKB-SubCell"/>
</dbReference>
<dbReference type="Pfam" id="PF09335">
    <property type="entry name" value="VTT_dom"/>
    <property type="match status" value="1"/>
</dbReference>
<dbReference type="EMBL" id="SMCR01000002">
    <property type="protein sequence ID" value="TCV99130.1"/>
    <property type="molecule type" value="Genomic_DNA"/>
</dbReference>
<keyword evidence="4 7" id="KW-0812">Transmembrane</keyword>
<comment type="similarity">
    <text evidence="2 7">Belongs to the DedA family.</text>
</comment>
<keyword evidence="10" id="KW-1185">Reference proteome</keyword>
<dbReference type="RefSeq" id="WP_131864497.1">
    <property type="nucleotide sequence ID" value="NZ_SMCR01000002.1"/>
</dbReference>
<evidence type="ECO:0000256" key="4">
    <source>
        <dbReference type="ARBA" id="ARBA00022692"/>
    </source>
</evidence>
<feature type="transmembrane region" description="Helical" evidence="7">
    <location>
        <begin position="12"/>
        <end position="36"/>
    </location>
</feature>
<accession>A0A4R3Z0L8</accession>
<name>A0A4R3Z0L8_9GAMM</name>
<evidence type="ECO:0000256" key="5">
    <source>
        <dbReference type="ARBA" id="ARBA00022989"/>
    </source>
</evidence>
<dbReference type="PANTHER" id="PTHR30353">
    <property type="entry name" value="INNER MEMBRANE PROTEIN DEDA-RELATED"/>
    <property type="match status" value="1"/>
</dbReference>
<evidence type="ECO:0000313" key="9">
    <source>
        <dbReference type="EMBL" id="TCV99130.1"/>
    </source>
</evidence>
<dbReference type="PANTHER" id="PTHR30353:SF15">
    <property type="entry name" value="INNER MEMBRANE PROTEIN YABI"/>
    <property type="match status" value="1"/>
</dbReference>
<dbReference type="InterPro" id="IPR032816">
    <property type="entry name" value="VTT_dom"/>
</dbReference>
<keyword evidence="5 7" id="KW-1133">Transmembrane helix</keyword>
<evidence type="ECO:0000313" key="10">
    <source>
        <dbReference type="Proteomes" id="UP000295719"/>
    </source>
</evidence>
<proteinExistence type="inferred from homology"/>
<comment type="subcellular location">
    <subcellularLocation>
        <location evidence="1 7">Cell membrane</location>
        <topology evidence="1 7">Multi-pass membrane protein</topology>
    </subcellularLocation>
</comment>
<evidence type="ECO:0000256" key="6">
    <source>
        <dbReference type="ARBA" id="ARBA00023136"/>
    </source>
</evidence>
<evidence type="ECO:0000259" key="8">
    <source>
        <dbReference type="Pfam" id="PF09335"/>
    </source>
</evidence>
<evidence type="ECO:0000256" key="1">
    <source>
        <dbReference type="ARBA" id="ARBA00004651"/>
    </source>
</evidence>
<keyword evidence="6 7" id="KW-0472">Membrane</keyword>
<evidence type="ECO:0000256" key="3">
    <source>
        <dbReference type="ARBA" id="ARBA00022475"/>
    </source>
</evidence>
<dbReference type="Proteomes" id="UP000295719">
    <property type="component" value="Unassembled WGS sequence"/>
</dbReference>
<feature type="transmembrane region" description="Helical" evidence="7">
    <location>
        <begin position="154"/>
        <end position="172"/>
    </location>
</feature>
<evidence type="ECO:0000256" key="2">
    <source>
        <dbReference type="ARBA" id="ARBA00010792"/>
    </source>
</evidence>
<keyword evidence="3 7" id="KW-1003">Cell membrane</keyword>
<evidence type="ECO:0000256" key="7">
    <source>
        <dbReference type="RuleBase" id="RU367016"/>
    </source>
</evidence>
<comment type="caution">
    <text evidence="9">The sequence shown here is derived from an EMBL/GenBank/DDBJ whole genome shotgun (WGS) entry which is preliminary data.</text>
</comment>
<reference evidence="9 10" key="1">
    <citation type="submission" date="2019-03" db="EMBL/GenBank/DDBJ databases">
        <title>Genomic Encyclopedia of Type Strains, Phase IV (KMG-IV): sequencing the most valuable type-strain genomes for metagenomic binning, comparative biology and taxonomic classification.</title>
        <authorList>
            <person name="Goeker M."/>
        </authorList>
    </citation>
    <scope>NUCLEOTIDE SEQUENCE [LARGE SCALE GENOMIC DNA]</scope>
    <source>
        <strain evidence="9 10">DSM 19580</strain>
    </source>
</reference>
<feature type="transmembrane region" description="Helical" evidence="7">
    <location>
        <begin position="219"/>
        <end position="236"/>
    </location>
</feature>
<sequence>MEAYLEQLVTQSLAFSLIAVVLVAFLESLALVGLLLPGTIMMASFGALIGSGRIDFYSAWAAGTVGCFMGDWISWYIGHRFKKPLKKWSFLKKHRSMLERTEHALHRHSLVTILVGRFVGPTRPLVPLVAGMLDLPPARFAPPNIIGCLSWPPLYFMPGILAGVAITIPGGGSSLFRWLLLSSAVLLWLACWLAWRWLRHGRRGSDRLASWLPLSRLRWLAPLCMAAAVVAVLVVSQHPLMPAYAHRVGQVMALPW</sequence>
<feature type="transmembrane region" description="Helical" evidence="7">
    <location>
        <begin position="178"/>
        <end position="198"/>
    </location>
</feature>
<organism evidence="9 10">
    <name type="scientific">Biostraticola tofi</name>
    <dbReference type="NCBI Taxonomy" id="466109"/>
    <lineage>
        <taxon>Bacteria</taxon>
        <taxon>Pseudomonadati</taxon>
        <taxon>Pseudomonadota</taxon>
        <taxon>Gammaproteobacteria</taxon>
        <taxon>Enterobacterales</taxon>
        <taxon>Bruguierivoracaceae</taxon>
        <taxon>Biostraticola</taxon>
    </lineage>
</organism>
<dbReference type="OrthoDB" id="9780918at2"/>
<dbReference type="AlphaFoldDB" id="A0A4R3Z0L8"/>
<feature type="domain" description="VTT" evidence="8">
    <location>
        <begin position="36"/>
        <end position="159"/>
    </location>
</feature>